<name>A0A8K9V5D7_ONCMY</name>
<reference evidence="1" key="2">
    <citation type="submission" date="2025-08" db="UniProtKB">
        <authorList>
            <consortium name="Ensembl"/>
        </authorList>
    </citation>
    <scope>IDENTIFICATION</scope>
</reference>
<dbReference type="GeneTree" id="ENSGT01030000239923"/>
<sequence>MLTGQDNDLSAFEWGYVGARRTGLGASRTATLLGFSHSTVSRVYQRRSTTQKTPKQRWEALESTWASIPVEHFQPKHRRCSEVKKGCNSILGRCS</sequence>
<dbReference type="Proteomes" id="UP000694395">
    <property type="component" value="Chromosome 16"/>
</dbReference>
<keyword evidence="2" id="KW-1185">Reference proteome</keyword>
<reference evidence="1" key="1">
    <citation type="submission" date="2020-07" db="EMBL/GenBank/DDBJ databases">
        <title>A long reads based de novo assembly of the rainbow trout Arlee double haploid line genome.</title>
        <authorList>
            <person name="Gao G."/>
            <person name="Palti Y."/>
        </authorList>
    </citation>
    <scope>NUCLEOTIDE SEQUENCE [LARGE SCALE GENOMIC DNA]</scope>
</reference>
<evidence type="ECO:0000313" key="2">
    <source>
        <dbReference type="Proteomes" id="UP000694395"/>
    </source>
</evidence>
<evidence type="ECO:0008006" key="3">
    <source>
        <dbReference type="Google" id="ProtNLM"/>
    </source>
</evidence>
<dbReference type="Ensembl" id="ENSOMYT00000150511.1">
    <property type="protein sequence ID" value="ENSOMYP00000115416.1"/>
    <property type="gene ID" value="ENSOMYG00000052341.1"/>
</dbReference>
<evidence type="ECO:0000313" key="1">
    <source>
        <dbReference type="Ensembl" id="ENSOMYP00000115416.1"/>
    </source>
</evidence>
<reference evidence="1" key="3">
    <citation type="submission" date="2025-09" db="UniProtKB">
        <authorList>
            <consortium name="Ensembl"/>
        </authorList>
    </citation>
    <scope>IDENTIFICATION</scope>
</reference>
<organism evidence="1 2">
    <name type="scientific">Oncorhynchus mykiss</name>
    <name type="common">Rainbow trout</name>
    <name type="synonym">Salmo gairdneri</name>
    <dbReference type="NCBI Taxonomy" id="8022"/>
    <lineage>
        <taxon>Eukaryota</taxon>
        <taxon>Metazoa</taxon>
        <taxon>Chordata</taxon>
        <taxon>Craniata</taxon>
        <taxon>Vertebrata</taxon>
        <taxon>Euteleostomi</taxon>
        <taxon>Actinopterygii</taxon>
        <taxon>Neopterygii</taxon>
        <taxon>Teleostei</taxon>
        <taxon>Protacanthopterygii</taxon>
        <taxon>Salmoniformes</taxon>
        <taxon>Salmonidae</taxon>
        <taxon>Salmoninae</taxon>
        <taxon>Oncorhynchus</taxon>
    </lineage>
</organism>
<protein>
    <recommendedName>
        <fullName evidence="3">Tc3 transposase DNA binding domain-containing protein</fullName>
    </recommendedName>
</protein>
<accession>A0A8K9V5D7</accession>
<proteinExistence type="predicted"/>
<dbReference type="AlphaFoldDB" id="A0A8K9V5D7"/>